<evidence type="ECO:0000313" key="2">
    <source>
        <dbReference type="EMBL" id="HEW64287.1"/>
    </source>
</evidence>
<reference evidence="3" key="3">
    <citation type="submission" date="2020-10" db="EMBL/GenBank/DDBJ databases">
        <title>Fervidococcus fontis strain 3639Fd - the first crenarchaeon capable of growth on lipids.</title>
        <authorList>
            <person name="Kochetkova T.V."/>
            <person name="Elcheninov A.G."/>
            <person name="Toschakov S.V."/>
            <person name="Kublanov I.V."/>
        </authorList>
    </citation>
    <scope>NUCLEOTIDE SEQUENCE</scope>
    <source>
        <strain evidence="3">3639Fd</strain>
    </source>
</reference>
<dbReference type="EMBL" id="JADEZV010000001">
    <property type="protein sequence ID" value="MBE9390505.1"/>
    <property type="molecule type" value="Genomic_DNA"/>
</dbReference>
<dbReference type="RefSeq" id="WP_014558275.1">
    <property type="nucleotide sequence ID" value="NZ_DSFH01000056.1"/>
</dbReference>
<organism evidence="4 5">
    <name type="scientific">Fervidicoccus fontis</name>
    <dbReference type="NCBI Taxonomy" id="683846"/>
    <lineage>
        <taxon>Archaea</taxon>
        <taxon>Thermoproteota</taxon>
        <taxon>Thermoprotei</taxon>
        <taxon>Fervidicoccales</taxon>
        <taxon>Fervidicoccaceae</taxon>
        <taxon>Fervidicoccus</taxon>
    </lineage>
</organism>
<comment type="caution">
    <text evidence="4">The sequence shown here is derived from an EMBL/GenBank/DDBJ whole genome shotgun (WGS) entry which is preliminary data.</text>
</comment>
<dbReference type="PANTHER" id="PTHR42831">
    <property type="entry name" value="FE-S PROTEIN MATURATION AUXILIARY FACTOR YITW"/>
    <property type="match status" value="1"/>
</dbReference>
<dbReference type="EMBL" id="DSFH01000056">
    <property type="protein sequence ID" value="HEW64287.1"/>
    <property type="molecule type" value="Genomic_DNA"/>
</dbReference>
<dbReference type="GeneID" id="12450236"/>
<accession>A0A2J6N3R8</accession>
<dbReference type="Pfam" id="PF01883">
    <property type="entry name" value="FeS_assembly_P"/>
    <property type="match status" value="1"/>
</dbReference>
<dbReference type="Proteomes" id="UP000237153">
    <property type="component" value="Unassembled WGS sequence"/>
</dbReference>
<dbReference type="InterPro" id="IPR052339">
    <property type="entry name" value="Fe-S_Maturation_MIP18"/>
</dbReference>
<evidence type="ECO:0000259" key="1">
    <source>
        <dbReference type="Pfam" id="PF01883"/>
    </source>
</evidence>
<evidence type="ECO:0000313" key="5">
    <source>
        <dbReference type="Proteomes" id="UP000237153"/>
    </source>
</evidence>
<dbReference type="Proteomes" id="UP000652307">
    <property type="component" value="Unassembled WGS sequence"/>
</dbReference>
<dbReference type="InterPro" id="IPR034904">
    <property type="entry name" value="FSCA_dom_sf"/>
</dbReference>
<reference evidence="4 5" key="1">
    <citation type="submission" date="2018-01" db="EMBL/GenBank/DDBJ databases">
        <title>Metagenomic assembled genomes from two thermal pools in the Uzon Caldera, Kamchatka, Russia.</title>
        <authorList>
            <person name="Wilkins L."/>
            <person name="Ettinger C."/>
        </authorList>
    </citation>
    <scope>NUCLEOTIDE SEQUENCE [LARGE SCALE GENOMIC DNA]</scope>
    <source>
        <strain evidence="4">ZAV-06</strain>
    </source>
</reference>
<dbReference type="EMBL" id="PNIM01000005">
    <property type="protein sequence ID" value="PMB75866.1"/>
    <property type="molecule type" value="Genomic_DNA"/>
</dbReference>
<reference evidence="2" key="2">
    <citation type="journal article" date="2020" name="mSystems">
        <title>Genome- and Community-Level Interaction Insights into Carbon Utilization and Element Cycling Functions of Hydrothermarchaeota in Hydrothermal Sediment.</title>
        <authorList>
            <person name="Zhou Z."/>
            <person name="Liu Y."/>
            <person name="Xu W."/>
            <person name="Pan J."/>
            <person name="Luo Z.H."/>
            <person name="Li M."/>
        </authorList>
    </citation>
    <scope>NUCLEOTIDE SEQUENCE [LARGE SCALE GENOMIC DNA]</scope>
    <source>
        <strain evidence="2">SpSt-1261</strain>
    </source>
</reference>
<protein>
    <submittedName>
        <fullName evidence="4">DUF59 domain-containing protein</fullName>
    </submittedName>
</protein>
<sequence>MSEAINKSEIREKIIEALKGVYDPEIPVNIYDLGLIYEIQVNDDMSVYIRMGLTTPFCPMVSSIVSVVEEEVEKKLSSLGFKKVYVDIDISKPWSAKMITKEGREQLKSIYGYDIVEEMIKREEEMMSSEKT</sequence>
<dbReference type="OMA" id="PWDPTQM"/>
<dbReference type="SUPFAM" id="SSF117916">
    <property type="entry name" value="Fe-S cluster assembly (FSCA) domain-like"/>
    <property type="match status" value="1"/>
</dbReference>
<dbReference type="AlphaFoldDB" id="A0A2J6N3R8"/>
<name>A0A2J6N3R8_9CREN</name>
<dbReference type="Proteomes" id="UP000886076">
    <property type="component" value="Unassembled WGS sequence"/>
</dbReference>
<evidence type="ECO:0000313" key="3">
    <source>
        <dbReference type="EMBL" id="MBE9390505.1"/>
    </source>
</evidence>
<evidence type="ECO:0000313" key="4">
    <source>
        <dbReference type="EMBL" id="PMB75866.1"/>
    </source>
</evidence>
<gene>
    <name evidence="4" type="ORF">C0188_01410</name>
    <name evidence="2" type="ORF">ENO39_04445</name>
    <name evidence="3" type="ORF">IOK49_00170</name>
</gene>
<dbReference type="PANTHER" id="PTHR42831:SF1">
    <property type="entry name" value="FE-S PROTEIN MATURATION AUXILIARY FACTOR YITW"/>
    <property type="match status" value="1"/>
</dbReference>
<dbReference type="InterPro" id="IPR002744">
    <property type="entry name" value="MIP18-like"/>
</dbReference>
<proteinExistence type="predicted"/>
<dbReference type="Gene3D" id="3.30.300.130">
    <property type="entry name" value="Fe-S cluster assembly (FSCA)"/>
    <property type="match status" value="1"/>
</dbReference>
<feature type="domain" description="MIP18 family-like" evidence="1">
    <location>
        <begin position="11"/>
        <end position="75"/>
    </location>
</feature>